<dbReference type="Proteomes" id="UP001153954">
    <property type="component" value="Unassembled WGS sequence"/>
</dbReference>
<keyword evidence="7" id="KW-0238">DNA-binding</keyword>
<evidence type="ECO:0000256" key="1">
    <source>
        <dbReference type="ARBA" id="ARBA00004123"/>
    </source>
</evidence>
<feature type="domain" description="C2H2-type" evidence="12">
    <location>
        <begin position="467"/>
        <end position="490"/>
    </location>
</feature>
<feature type="domain" description="C2H2-type" evidence="12">
    <location>
        <begin position="440"/>
        <end position="467"/>
    </location>
</feature>
<keyword evidence="14" id="KW-1185">Reference proteome</keyword>
<dbReference type="Pfam" id="PF00096">
    <property type="entry name" value="zf-C2H2"/>
    <property type="match status" value="5"/>
</dbReference>
<comment type="subcellular location">
    <subcellularLocation>
        <location evidence="1">Nucleus</location>
    </subcellularLocation>
</comment>
<name>A0AAU9UMU0_EUPED</name>
<keyword evidence="4 10" id="KW-0863">Zinc-finger</keyword>
<dbReference type="GO" id="GO:0000981">
    <property type="term" value="F:DNA-binding transcription factor activity, RNA polymerase II-specific"/>
    <property type="evidence" value="ECO:0007669"/>
    <property type="project" value="TreeGrafter"/>
</dbReference>
<proteinExistence type="predicted"/>
<dbReference type="InterPro" id="IPR013087">
    <property type="entry name" value="Znf_C2H2_type"/>
</dbReference>
<reference evidence="13" key="1">
    <citation type="submission" date="2022-03" db="EMBL/GenBank/DDBJ databases">
        <authorList>
            <person name="Tunstrom K."/>
        </authorList>
    </citation>
    <scope>NUCLEOTIDE SEQUENCE</scope>
</reference>
<keyword evidence="6" id="KW-0805">Transcription regulation</keyword>
<dbReference type="GO" id="GO:0000978">
    <property type="term" value="F:RNA polymerase II cis-regulatory region sequence-specific DNA binding"/>
    <property type="evidence" value="ECO:0007669"/>
    <property type="project" value="TreeGrafter"/>
</dbReference>
<organism evidence="13 14">
    <name type="scientific">Euphydryas editha</name>
    <name type="common">Edith's checkerspot</name>
    <dbReference type="NCBI Taxonomy" id="104508"/>
    <lineage>
        <taxon>Eukaryota</taxon>
        <taxon>Metazoa</taxon>
        <taxon>Ecdysozoa</taxon>
        <taxon>Arthropoda</taxon>
        <taxon>Hexapoda</taxon>
        <taxon>Insecta</taxon>
        <taxon>Pterygota</taxon>
        <taxon>Neoptera</taxon>
        <taxon>Endopterygota</taxon>
        <taxon>Lepidoptera</taxon>
        <taxon>Glossata</taxon>
        <taxon>Ditrysia</taxon>
        <taxon>Papilionoidea</taxon>
        <taxon>Nymphalidae</taxon>
        <taxon>Nymphalinae</taxon>
        <taxon>Euphydryas</taxon>
    </lineage>
</organism>
<feature type="domain" description="C2H2-type" evidence="12">
    <location>
        <begin position="267"/>
        <end position="294"/>
    </location>
</feature>
<protein>
    <recommendedName>
        <fullName evidence="12">C2H2-type domain-containing protein</fullName>
    </recommendedName>
</protein>
<evidence type="ECO:0000256" key="6">
    <source>
        <dbReference type="ARBA" id="ARBA00023015"/>
    </source>
</evidence>
<gene>
    <name evidence="13" type="ORF">EEDITHA_LOCUS14060</name>
</gene>
<dbReference type="Pfam" id="PF13913">
    <property type="entry name" value="zf-C2HC_2"/>
    <property type="match status" value="1"/>
</dbReference>
<evidence type="ECO:0000313" key="13">
    <source>
        <dbReference type="EMBL" id="CAH2099015.1"/>
    </source>
</evidence>
<keyword evidence="3" id="KW-0677">Repeat</keyword>
<accession>A0AAU9UMU0</accession>
<feature type="domain" description="C2H2-type" evidence="12">
    <location>
        <begin position="380"/>
        <end position="408"/>
    </location>
</feature>
<comment type="caution">
    <text evidence="13">The sequence shown here is derived from an EMBL/GenBank/DDBJ whole genome shotgun (WGS) entry which is preliminary data.</text>
</comment>
<evidence type="ECO:0000256" key="8">
    <source>
        <dbReference type="ARBA" id="ARBA00023163"/>
    </source>
</evidence>
<feature type="region of interest" description="Disordered" evidence="11">
    <location>
        <begin position="44"/>
        <end position="87"/>
    </location>
</feature>
<evidence type="ECO:0000256" key="2">
    <source>
        <dbReference type="ARBA" id="ARBA00022723"/>
    </source>
</evidence>
<dbReference type="InterPro" id="IPR036236">
    <property type="entry name" value="Znf_C2H2_sf"/>
</dbReference>
<sequence>MDILPGIPGIRNPVPKPYVPTRDPGSSFIIGILPLPPNCEKKLYTSKAKQDDDSDDEYIPSKTKKKKKESFVKPTFRGKPKSTEQTYSDDITRHIEIVTIDEAERLLEHHDLFNSRKHMNYTCEPCALGFVIEDAYHMHMKIHSPENGPHSCDICTARLRSAHVLYRHRLRHYRRYRCTLCALRLRDKDTVAAHVMREHVGQAFACRHCGRAFKRPQYLKRHVEQMHTRPLRLECPVCRRVFYERGWFRCHVRTHNEEVRKNVDRKAICSHCGREFRNKSYLIRHLHTHEDRKPAVCKHCSRTFKNIEVLKVHYRQHHSKNPLNEDGSLNDSFTGRTYAAQAVAGAGANTTCEQCGRVLTTRAMLARHTQRMHGDRMRKFQCDYCKKWYFTKAEVRSHIEWSHLQRRRHACGCGRVFRTPARLRQHAGAVHLHIEPPRDKTCPLCGKMFANQQVLTRHIKGHSGETYPCTECGQKFKTQSYVKVHYKLKHLKMSRAEIKAQTKRKLITIERTTDEREARIKGIPVPNFNIDDPLLINEQDRASDHKNDHQNISVPLFETFVDIQREC</sequence>
<evidence type="ECO:0000313" key="14">
    <source>
        <dbReference type="Proteomes" id="UP001153954"/>
    </source>
</evidence>
<dbReference type="GO" id="GO:0008270">
    <property type="term" value="F:zinc ion binding"/>
    <property type="evidence" value="ECO:0007669"/>
    <property type="project" value="UniProtKB-KW"/>
</dbReference>
<dbReference type="EMBL" id="CAKOGL010000021">
    <property type="protein sequence ID" value="CAH2099015.1"/>
    <property type="molecule type" value="Genomic_DNA"/>
</dbReference>
<dbReference type="PROSITE" id="PS50157">
    <property type="entry name" value="ZINC_FINGER_C2H2_2"/>
    <property type="match status" value="9"/>
</dbReference>
<dbReference type="InterPro" id="IPR050752">
    <property type="entry name" value="C2H2-ZF_domain"/>
</dbReference>
<dbReference type="AlphaFoldDB" id="A0AAU9UMU0"/>
<dbReference type="SUPFAM" id="SSF57667">
    <property type="entry name" value="beta-beta-alpha zinc fingers"/>
    <property type="match status" value="5"/>
</dbReference>
<keyword evidence="9" id="KW-0539">Nucleus</keyword>
<evidence type="ECO:0000256" key="11">
    <source>
        <dbReference type="SAM" id="MobiDB-lite"/>
    </source>
</evidence>
<dbReference type="Gene3D" id="3.30.160.60">
    <property type="entry name" value="Classic Zinc Finger"/>
    <property type="match status" value="5"/>
</dbReference>
<evidence type="ECO:0000256" key="10">
    <source>
        <dbReference type="PROSITE-ProRule" id="PRU00042"/>
    </source>
</evidence>
<feature type="domain" description="C2H2-type" evidence="12">
    <location>
        <begin position="350"/>
        <end position="378"/>
    </location>
</feature>
<evidence type="ECO:0000256" key="5">
    <source>
        <dbReference type="ARBA" id="ARBA00022833"/>
    </source>
</evidence>
<dbReference type="PROSITE" id="PS00028">
    <property type="entry name" value="ZINC_FINGER_C2H2_1"/>
    <property type="match status" value="10"/>
</dbReference>
<dbReference type="SMART" id="SM00355">
    <property type="entry name" value="ZnF_C2H2"/>
    <property type="match status" value="12"/>
</dbReference>
<evidence type="ECO:0000256" key="9">
    <source>
        <dbReference type="ARBA" id="ARBA00023242"/>
    </source>
</evidence>
<evidence type="ECO:0000256" key="4">
    <source>
        <dbReference type="ARBA" id="ARBA00022771"/>
    </source>
</evidence>
<keyword evidence="8" id="KW-0804">Transcription</keyword>
<feature type="domain" description="C2H2-type" evidence="12">
    <location>
        <begin position="233"/>
        <end position="260"/>
    </location>
</feature>
<feature type="domain" description="C2H2-type" evidence="12">
    <location>
        <begin position="204"/>
        <end position="228"/>
    </location>
</feature>
<evidence type="ECO:0000256" key="3">
    <source>
        <dbReference type="ARBA" id="ARBA00022737"/>
    </source>
</evidence>
<dbReference type="GO" id="GO:0005634">
    <property type="term" value="C:nucleus"/>
    <property type="evidence" value="ECO:0007669"/>
    <property type="project" value="UniProtKB-SubCell"/>
</dbReference>
<evidence type="ECO:0000259" key="12">
    <source>
        <dbReference type="PROSITE" id="PS50157"/>
    </source>
</evidence>
<keyword evidence="5" id="KW-0862">Zinc</keyword>
<feature type="domain" description="C2H2-type" evidence="12">
    <location>
        <begin position="121"/>
        <end position="148"/>
    </location>
</feature>
<dbReference type="PANTHER" id="PTHR24384:SF189">
    <property type="entry name" value="C2H2-TYPE DOMAIN-CONTAINING PROTEIN-RELATED"/>
    <property type="match status" value="1"/>
</dbReference>
<dbReference type="PANTHER" id="PTHR24384">
    <property type="entry name" value="FINGER PUTATIVE TRANSCRIPTION FACTOR FAMILY-RELATED"/>
    <property type="match status" value="1"/>
</dbReference>
<feature type="domain" description="C2H2-type" evidence="12">
    <location>
        <begin position="295"/>
        <end position="322"/>
    </location>
</feature>
<evidence type="ECO:0000256" key="7">
    <source>
        <dbReference type="ARBA" id="ARBA00023125"/>
    </source>
</evidence>
<keyword evidence="2" id="KW-0479">Metal-binding</keyword>